<keyword evidence="3" id="KW-1185">Reference proteome</keyword>
<accession>A0AA37SZE8</accession>
<proteinExistence type="predicted"/>
<sequence length="149" mass="17399">MTKNKPNQRMNIIEKFSTFYVDITSMKIDDLEKIYRKDVVFIDPIAHHQGLAAVEMYFERLLSSAKYCQFEISKKLRNGESDATICWTMSYTSSKLNGGTPIHVDGTTILEIEDDMIVYHRDYYDLGQMVYEHLPLFGRLVKTIKRKMA</sequence>
<dbReference type="Gene3D" id="3.10.450.50">
    <property type="match status" value="1"/>
</dbReference>
<protein>
    <submittedName>
        <fullName evidence="2">Transcriptional regulator</fullName>
    </submittedName>
</protein>
<dbReference type="EMBL" id="BSOT01000019">
    <property type="protein sequence ID" value="GLR73077.1"/>
    <property type="molecule type" value="Genomic_DNA"/>
</dbReference>
<feature type="domain" description="SnoaL-like" evidence="1">
    <location>
        <begin position="22"/>
        <end position="120"/>
    </location>
</feature>
<comment type="caution">
    <text evidence="2">The sequence shown here is derived from an EMBL/GenBank/DDBJ whole genome shotgun (WGS) entry which is preliminary data.</text>
</comment>
<dbReference type="Pfam" id="PF12680">
    <property type="entry name" value="SnoaL_2"/>
    <property type="match status" value="1"/>
</dbReference>
<reference evidence="2" key="2">
    <citation type="submission" date="2023-01" db="EMBL/GenBank/DDBJ databases">
        <title>Draft genome sequence of Agaribacter marinus strain NBRC 110023.</title>
        <authorList>
            <person name="Sun Q."/>
            <person name="Mori K."/>
        </authorList>
    </citation>
    <scope>NUCLEOTIDE SEQUENCE</scope>
    <source>
        <strain evidence="2">NBRC 110023</strain>
    </source>
</reference>
<dbReference type="SUPFAM" id="SSF54427">
    <property type="entry name" value="NTF2-like"/>
    <property type="match status" value="1"/>
</dbReference>
<name>A0AA37SZE8_9ALTE</name>
<organism evidence="2 3">
    <name type="scientific">Agaribacter marinus</name>
    <dbReference type="NCBI Taxonomy" id="1431249"/>
    <lineage>
        <taxon>Bacteria</taxon>
        <taxon>Pseudomonadati</taxon>
        <taxon>Pseudomonadota</taxon>
        <taxon>Gammaproteobacteria</taxon>
        <taxon>Alteromonadales</taxon>
        <taxon>Alteromonadaceae</taxon>
        <taxon>Agaribacter</taxon>
    </lineage>
</organism>
<dbReference type="RefSeq" id="WP_284219495.1">
    <property type="nucleotide sequence ID" value="NZ_BSOT01000019.1"/>
</dbReference>
<evidence type="ECO:0000259" key="1">
    <source>
        <dbReference type="Pfam" id="PF12680"/>
    </source>
</evidence>
<reference evidence="2" key="1">
    <citation type="journal article" date="2014" name="Int. J. Syst. Evol. Microbiol.">
        <title>Complete genome sequence of Corynebacterium casei LMG S-19264T (=DSM 44701T), isolated from a smear-ripened cheese.</title>
        <authorList>
            <consortium name="US DOE Joint Genome Institute (JGI-PGF)"/>
            <person name="Walter F."/>
            <person name="Albersmeier A."/>
            <person name="Kalinowski J."/>
            <person name="Ruckert C."/>
        </authorList>
    </citation>
    <scope>NUCLEOTIDE SEQUENCE</scope>
    <source>
        <strain evidence="2">NBRC 110023</strain>
    </source>
</reference>
<dbReference type="InterPro" id="IPR037401">
    <property type="entry name" value="SnoaL-like"/>
</dbReference>
<evidence type="ECO:0000313" key="2">
    <source>
        <dbReference type="EMBL" id="GLR73077.1"/>
    </source>
</evidence>
<dbReference type="Proteomes" id="UP001156601">
    <property type="component" value="Unassembled WGS sequence"/>
</dbReference>
<dbReference type="InterPro" id="IPR032710">
    <property type="entry name" value="NTF2-like_dom_sf"/>
</dbReference>
<evidence type="ECO:0000313" key="3">
    <source>
        <dbReference type="Proteomes" id="UP001156601"/>
    </source>
</evidence>
<dbReference type="AlphaFoldDB" id="A0AA37SZE8"/>
<gene>
    <name evidence="2" type="ORF">GCM10007852_39850</name>
</gene>